<evidence type="ECO:0000313" key="2">
    <source>
        <dbReference type="Proteomes" id="UP001291623"/>
    </source>
</evidence>
<sequence>MEEADGAFNLPAVVSSAVQQCLMSKSSLLSGYTINTPPEIILFQIGSGYID</sequence>
<gene>
    <name evidence="1" type="ORF">RND71_040281</name>
</gene>
<accession>A0AAE1QRV9</accession>
<dbReference type="AlphaFoldDB" id="A0AAE1QRV9"/>
<keyword evidence="2" id="KW-1185">Reference proteome</keyword>
<proteinExistence type="predicted"/>
<dbReference type="EMBL" id="JAVYJV010000023">
    <property type="protein sequence ID" value="KAK4338819.1"/>
    <property type="molecule type" value="Genomic_DNA"/>
</dbReference>
<name>A0AAE1QRV9_9SOLA</name>
<comment type="caution">
    <text evidence="1">The sequence shown here is derived from an EMBL/GenBank/DDBJ whole genome shotgun (WGS) entry which is preliminary data.</text>
</comment>
<evidence type="ECO:0000313" key="1">
    <source>
        <dbReference type="EMBL" id="KAK4338819.1"/>
    </source>
</evidence>
<reference evidence="1" key="1">
    <citation type="submission" date="2023-12" db="EMBL/GenBank/DDBJ databases">
        <title>Genome assembly of Anisodus tanguticus.</title>
        <authorList>
            <person name="Wang Y.-J."/>
        </authorList>
    </citation>
    <scope>NUCLEOTIDE SEQUENCE</scope>
    <source>
        <strain evidence="1">KB-2021</strain>
        <tissue evidence="1">Leaf</tissue>
    </source>
</reference>
<protein>
    <submittedName>
        <fullName evidence="1">Uncharacterized protein</fullName>
    </submittedName>
</protein>
<organism evidence="1 2">
    <name type="scientific">Anisodus tanguticus</name>
    <dbReference type="NCBI Taxonomy" id="243964"/>
    <lineage>
        <taxon>Eukaryota</taxon>
        <taxon>Viridiplantae</taxon>
        <taxon>Streptophyta</taxon>
        <taxon>Embryophyta</taxon>
        <taxon>Tracheophyta</taxon>
        <taxon>Spermatophyta</taxon>
        <taxon>Magnoliopsida</taxon>
        <taxon>eudicotyledons</taxon>
        <taxon>Gunneridae</taxon>
        <taxon>Pentapetalae</taxon>
        <taxon>asterids</taxon>
        <taxon>lamiids</taxon>
        <taxon>Solanales</taxon>
        <taxon>Solanaceae</taxon>
        <taxon>Solanoideae</taxon>
        <taxon>Hyoscyameae</taxon>
        <taxon>Anisodus</taxon>
    </lineage>
</organism>
<dbReference type="Proteomes" id="UP001291623">
    <property type="component" value="Unassembled WGS sequence"/>
</dbReference>